<accession>A0ACC1R0H3</accession>
<evidence type="ECO:0000313" key="2">
    <source>
        <dbReference type="Proteomes" id="UP001148737"/>
    </source>
</evidence>
<comment type="caution">
    <text evidence="1">The sequence shown here is derived from an EMBL/GenBank/DDBJ whole genome shotgun (WGS) entry which is preliminary data.</text>
</comment>
<keyword evidence="2" id="KW-1185">Reference proteome</keyword>
<organism evidence="1 2">
    <name type="scientific">Lecanicillium saksenae</name>
    <dbReference type="NCBI Taxonomy" id="468837"/>
    <lineage>
        <taxon>Eukaryota</taxon>
        <taxon>Fungi</taxon>
        <taxon>Dikarya</taxon>
        <taxon>Ascomycota</taxon>
        <taxon>Pezizomycotina</taxon>
        <taxon>Sordariomycetes</taxon>
        <taxon>Hypocreomycetidae</taxon>
        <taxon>Hypocreales</taxon>
        <taxon>Cordycipitaceae</taxon>
        <taxon>Lecanicillium</taxon>
    </lineage>
</organism>
<reference evidence="1" key="1">
    <citation type="submission" date="2022-07" db="EMBL/GenBank/DDBJ databases">
        <title>Genome Sequence of Lecanicillium saksenae.</title>
        <authorList>
            <person name="Buettner E."/>
        </authorList>
    </citation>
    <scope>NUCLEOTIDE SEQUENCE</scope>
    <source>
        <strain evidence="1">VT-O1</strain>
    </source>
</reference>
<gene>
    <name evidence="1" type="ORF">NLG97_g3260</name>
</gene>
<dbReference type="Proteomes" id="UP001148737">
    <property type="component" value="Unassembled WGS sequence"/>
</dbReference>
<name>A0ACC1R0H3_9HYPO</name>
<sequence length="276" mass="30027">MKVQPNSPLYDVGDGRLSPNSYMDSVDSASTSPSPSTLTSATGLFEVPPAPCMEDNFFYNDDLGFQSDENLWLNMDIGEGSTKLHEMPLSPSGVSTNDYLSDLSVTAPSTPKFETDCSHSEMTERLLCAVMGTRWPVAPSSTAASTSTLSVLRDAVSQLHMLSTCVVCTSSCKSMAIIQVISKAVLEHVKSLVDMSGALDKADRGLMQLGCYSIDSEEECYFVYTQIMRRHVMKFSDVADSFAEASQQAGWLGHVLTLKDIADEARTLSRSDLKCH</sequence>
<proteinExistence type="predicted"/>
<protein>
    <submittedName>
        <fullName evidence="1">Uncharacterized protein</fullName>
    </submittedName>
</protein>
<dbReference type="EMBL" id="JANAKD010000261">
    <property type="protein sequence ID" value="KAJ3495631.1"/>
    <property type="molecule type" value="Genomic_DNA"/>
</dbReference>
<evidence type="ECO:0000313" key="1">
    <source>
        <dbReference type="EMBL" id="KAJ3495631.1"/>
    </source>
</evidence>